<name>A0ABT3ADV9_9RHOB</name>
<accession>A0ABT3ADV9</accession>
<comment type="caution">
    <text evidence="3">The sequence shown here is derived from an EMBL/GenBank/DDBJ whole genome shotgun (WGS) entry which is preliminary data.</text>
</comment>
<keyword evidence="4" id="KW-1185">Reference proteome</keyword>
<reference evidence="3 4" key="1">
    <citation type="submission" date="2022-10" db="EMBL/GenBank/DDBJ databases">
        <title>Ruegeria sp. nov., isolated from ocean surface sediments.</title>
        <authorList>
            <person name="He W."/>
            <person name="Xue H.-P."/>
            <person name="Zhang D.-F."/>
        </authorList>
    </citation>
    <scope>NUCLEOTIDE SEQUENCE [LARGE SCALE GENOMIC DNA]</scope>
    <source>
        <strain evidence="3 4">XHP0148</strain>
    </source>
</reference>
<gene>
    <name evidence="3" type="ORF">OE747_00805</name>
</gene>
<dbReference type="RefSeq" id="WP_263826711.1">
    <property type="nucleotide sequence ID" value="NZ_JAOWLB010000001.1"/>
</dbReference>
<evidence type="ECO:0000313" key="3">
    <source>
        <dbReference type="EMBL" id="MCV2886856.1"/>
    </source>
</evidence>
<evidence type="ECO:0000313" key="4">
    <source>
        <dbReference type="Proteomes" id="UP001320899"/>
    </source>
</evidence>
<dbReference type="InterPro" id="IPR050194">
    <property type="entry name" value="Glycosyltransferase_grp1"/>
</dbReference>
<dbReference type="Pfam" id="PF13439">
    <property type="entry name" value="Glyco_transf_4"/>
    <property type="match status" value="1"/>
</dbReference>
<feature type="domain" description="Glycosyltransferase subfamily 4-like N-terminal" evidence="2">
    <location>
        <begin position="58"/>
        <end position="215"/>
    </location>
</feature>
<dbReference type="Pfam" id="PF13692">
    <property type="entry name" value="Glyco_trans_1_4"/>
    <property type="match status" value="1"/>
</dbReference>
<dbReference type="CDD" id="cd03801">
    <property type="entry name" value="GT4_PimA-like"/>
    <property type="match status" value="1"/>
</dbReference>
<dbReference type="PANTHER" id="PTHR45947">
    <property type="entry name" value="SULFOQUINOVOSYL TRANSFERASE SQD2"/>
    <property type="match status" value="1"/>
</dbReference>
<sequence>MRDFGTVSLSKTNMVNQRSENHPGDAVGKGRTAGVSGGVEKPGDATTRILSVCETAQGGVGRYQDLLESLVPFGFSLSVLLPESDKGILRDATRAITFARNRRGPVAMWNLVRAFWRQKRLLRPELYFFHSTFSLLPLTLLRLSGDRTPAVYCAHCWAANTLQTDGWKSRIIRFVEGNLCGLADLVVNVSASDADTAQRFAYRGRHVIVENAVDPPEPEARADRFETPGSSRVNLLFVGRFDHQKGLDLLLPAYDLARSSNSDLRLHIVGAPVRGSELPVFGEGVTYHGWVGPGEIDSYYRSADALVVPSRWEGLPLVVPEAYRNGTPVIVARRSGMHELVDEGRTGWSFPLEIEALADLLSRVGREDLAKMRPLAEETYRERFSRGRFAEEMAENLRALLGGKRAG</sequence>
<evidence type="ECO:0000259" key="2">
    <source>
        <dbReference type="Pfam" id="PF13439"/>
    </source>
</evidence>
<protein>
    <submittedName>
        <fullName evidence="3">Glycosyltransferase family 4 protein</fullName>
    </submittedName>
</protein>
<evidence type="ECO:0000256" key="1">
    <source>
        <dbReference type="SAM" id="MobiDB-lite"/>
    </source>
</evidence>
<dbReference type="PANTHER" id="PTHR45947:SF3">
    <property type="entry name" value="SULFOQUINOVOSYL TRANSFERASE SQD2"/>
    <property type="match status" value="1"/>
</dbReference>
<dbReference type="EMBL" id="JAOWLB010000001">
    <property type="protein sequence ID" value="MCV2886856.1"/>
    <property type="molecule type" value="Genomic_DNA"/>
</dbReference>
<dbReference type="SUPFAM" id="SSF53756">
    <property type="entry name" value="UDP-Glycosyltransferase/glycogen phosphorylase"/>
    <property type="match status" value="1"/>
</dbReference>
<dbReference type="InterPro" id="IPR028098">
    <property type="entry name" value="Glyco_trans_4-like_N"/>
</dbReference>
<proteinExistence type="predicted"/>
<dbReference type="Proteomes" id="UP001320899">
    <property type="component" value="Unassembled WGS sequence"/>
</dbReference>
<feature type="region of interest" description="Disordered" evidence="1">
    <location>
        <begin position="1"/>
        <end position="42"/>
    </location>
</feature>
<dbReference type="Gene3D" id="3.40.50.2000">
    <property type="entry name" value="Glycogen Phosphorylase B"/>
    <property type="match status" value="2"/>
</dbReference>
<organism evidence="3 4">
    <name type="scientific">Ruegeria aquimaris</name>
    <dbReference type="NCBI Taxonomy" id="2984333"/>
    <lineage>
        <taxon>Bacteria</taxon>
        <taxon>Pseudomonadati</taxon>
        <taxon>Pseudomonadota</taxon>
        <taxon>Alphaproteobacteria</taxon>
        <taxon>Rhodobacterales</taxon>
        <taxon>Roseobacteraceae</taxon>
        <taxon>Ruegeria</taxon>
    </lineage>
</organism>
<feature type="compositionally biased region" description="Polar residues" evidence="1">
    <location>
        <begin position="7"/>
        <end position="18"/>
    </location>
</feature>